<evidence type="ECO:0000256" key="1">
    <source>
        <dbReference type="ARBA" id="ARBA00008129"/>
    </source>
</evidence>
<dbReference type="PROSITE" id="PS50263">
    <property type="entry name" value="CN_HYDROLASE"/>
    <property type="match status" value="1"/>
</dbReference>
<dbReference type="InterPro" id="IPR036526">
    <property type="entry name" value="C-N_Hydrolase_sf"/>
</dbReference>
<comment type="similarity">
    <text evidence="1">Belongs to the carbon-nitrogen hydrolase superfamily. Nitrilase family.</text>
</comment>
<reference evidence="4 5" key="1">
    <citation type="submission" date="2024-02" db="EMBL/GenBank/DDBJ databases">
        <title>Discinaceae phylogenomics.</title>
        <authorList>
            <person name="Dirks A.C."/>
            <person name="James T.Y."/>
        </authorList>
    </citation>
    <scope>NUCLEOTIDE SEQUENCE [LARGE SCALE GENOMIC DNA]</scope>
    <source>
        <strain evidence="4 5">ACD0624</strain>
    </source>
</reference>
<dbReference type="Gene3D" id="3.60.110.10">
    <property type="entry name" value="Carbon-nitrogen hydrolase"/>
    <property type="match status" value="1"/>
</dbReference>
<dbReference type="PROSITE" id="PS00921">
    <property type="entry name" value="NITRIL_CHT_2"/>
    <property type="match status" value="1"/>
</dbReference>
<evidence type="ECO:0000313" key="5">
    <source>
        <dbReference type="Proteomes" id="UP001447188"/>
    </source>
</evidence>
<dbReference type="InterPro" id="IPR003010">
    <property type="entry name" value="C-N_Hydrolase"/>
</dbReference>
<dbReference type="Proteomes" id="UP001447188">
    <property type="component" value="Unassembled WGS sequence"/>
</dbReference>
<accession>A0ABR3GA68</accession>
<evidence type="ECO:0000313" key="4">
    <source>
        <dbReference type="EMBL" id="KAL0632834.1"/>
    </source>
</evidence>
<feature type="domain" description="CN hydrolase" evidence="3">
    <location>
        <begin position="4"/>
        <end position="287"/>
    </location>
</feature>
<dbReference type="Pfam" id="PF00795">
    <property type="entry name" value="CN_hydrolase"/>
    <property type="match status" value="1"/>
</dbReference>
<evidence type="ECO:0000259" key="3">
    <source>
        <dbReference type="PROSITE" id="PS50263"/>
    </source>
</evidence>
<proteinExistence type="inferred from homology"/>
<dbReference type="PANTHER" id="PTHR46044">
    <property type="entry name" value="NITRILASE"/>
    <property type="match status" value="1"/>
</dbReference>
<dbReference type="EMBL" id="JBBBZM010000148">
    <property type="protein sequence ID" value="KAL0632834.1"/>
    <property type="molecule type" value="Genomic_DNA"/>
</dbReference>
<evidence type="ECO:0000256" key="2">
    <source>
        <dbReference type="PROSITE-ProRule" id="PRU10139"/>
    </source>
</evidence>
<keyword evidence="5" id="KW-1185">Reference proteome</keyword>
<protein>
    <submittedName>
        <fullName evidence="4">Nitrilase</fullName>
    </submittedName>
</protein>
<dbReference type="PROSITE" id="PS00920">
    <property type="entry name" value="NITRIL_CHT_1"/>
    <property type="match status" value="1"/>
</dbReference>
<dbReference type="CDD" id="cd07564">
    <property type="entry name" value="nitrilases_CHs"/>
    <property type="match status" value="1"/>
</dbReference>
<gene>
    <name evidence="4" type="primary">NIT1</name>
    <name evidence="4" type="ORF">Q9L58_008262</name>
</gene>
<comment type="caution">
    <text evidence="4">The sequence shown here is derived from an EMBL/GenBank/DDBJ whole genome shotgun (WGS) entry which is preliminary data.</text>
</comment>
<organism evidence="4 5">
    <name type="scientific">Discina gigas</name>
    <dbReference type="NCBI Taxonomy" id="1032678"/>
    <lineage>
        <taxon>Eukaryota</taxon>
        <taxon>Fungi</taxon>
        <taxon>Dikarya</taxon>
        <taxon>Ascomycota</taxon>
        <taxon>Pezizomycotina</taxon>
        <taxon>Pezizomycetes</taxon>
        <taxon>Pezizales</taxon>
        <taxon>Discinaceae</taxon>
        <taxon>Discina</taxon>
    </lineage>
</organism>
<name>A0ABR3GA68_9PEZI</name>
<dbReference type="InterPro" id="IPR044149">
    <property type="entry name" value="Nitrilases_CHs"/>
</dbReference>
<dbReference type="PANTHER" id="PTHR46044:SF1">
    <property type="entry name" value="CN HYDROLASE DOMAIN-CONTAINING PROTEIN"/>
    <property type="match status" value="1"/>
</dbReference>
<sequence length="325" mass="34533">MPPLTLSIAQYPTGPTLAATLISLDEITTAASLSGVNLILFPEAFLGGYPRTCGFGAVVGSRTSEGRDQYYEYWKQAVDLGDSCPDGTGVYHAGAGDGTRETLEAIAAKTGVFLVVGLVEKTGGTLYCGCIFVDPVRGVVGKRRKVMPTGTERVVWGVGSPKTLKAIEATIAGQKVVLGAAICWENYMPLLRASLYAQGVSIYLAPTADVRESWISTLRHIAMEGRCYVLGCNQFVTNETLPLYVAQGDKPGEIVSSGGSAIVDPLGEIVAGPLWRKEGRLDVTIEDLEKSVVRGKMDMDVGAAGHYARGDVFRLHVEGLDLGRG</sequence>
<feature type="active site" description="Proton acceptor" evidence="2">
    <location>
        <position position="43"/>
    </location>
</feature>
<dbReference type="InterPro" id="IPR000132">
    <property type="entry name" value="Nitrilase/CN_hydratase_CS"/>
</dbReference>
<dbReference type="SUPFAM" id="SSF56317">
    <property type="entry name" value="Carbon-nitrogen hydrolase"/>
    <property type="match status" value="1"/>
</dbReference>